<gene>
    <name evidence="3" type="ORF">ISG29_12965</name>
</gene>
<dbReference type="RefSeq" id="WP_194503866.1">
    <property type="nucleotide sequence ID" value="NZ_JADIVZ010000006.1"/>
</dbReference>
<dbReference type="Proteomes" id="UP000656804">
    <property type="component" value="Unassembled WGS sequence"/>
</dbReference>
<accession>A0A930V2C5</accession>
<keyword evidence="2" id="KW-0472">Membrane</keyword>
<keyword evidence="2" id="KW-1133">Transmembrane helix</keyword>
<evidence type="ECO:0000256" key="1">
    <source>
        <dbReference type="SAM" id="MobiDB-lite"/>
    </source>
</evidence>
<feature type="transmembrane region" description="Helical" evidence="2">
    <location>
        <begin position="28"/>
        <end position="48"/>
    </location>
</feature>
<name>A0A930V2C5_9ACTN</name>
<evidence type="ECO:0000256" key="2">
    <source>
        <dbReference type="SAM" id="Phobius"/>
    </source>
</evidence>
<comment type="caution">
    <text evidence="3">The sequence shown here is derived from an EMBL/GenBank/DDBJ whole genome shotgun (WGS) entry which is preliminary data.</text>
</comment>
<dbReference type="EMBL" id="JADIVZ010000006">
    <property type="protein sequence ID" value="MBF4162601.1"/>
    <property type="molecule type" value="Genomic_DNA"/>
</dbReference>
<organism evidence="3 4">
    <name type="scientific">Nocardioides acrostichi</name>
    <dbReference type="NCBI Taxonomy" id="2784339"/>
    <lineage>
        <taxon>Bacteria</taxon>
        <taxon>Bacillati</taxon>
        <taxon>Actinomycetota</taxon>
        <taxon>Actinomycetes</taxon>
        <taxon>Propionibacteriales</taxon>
        <taxon>Nocardioidaceae</taxon>
        <taxon>Nocardioides</taxon>
    </lineage>
</organism>
<feature type="compositionally biased region" description="Low complexity" evidence="1">
    <location>
        <begin position="56"/>
        <end position="86"/>
    </location>
</feature>
<feature type="compositionally biased region" description="Basic and acidic residues" evidence="1">
    <location>
        <begin position="89"/>
        <end position="102"/>
    </location>
</feature>
<protein>
    <submittedName>
        <fullName evidence="3">Uncharacterized protein</fullName>
    </submittedName>
</protein>
<dbReference type="AlphaFoldDB" id="A0A930V2C5"/>
<sequence>MPSARPSQQRPRPPRAPVPQAVYWRRRAVVLVAVLALVGGLTGLLRLITGTGGGAEQATQAGARTTPGPTSDTSSGPATATGSASAEQRGADGSKRGGKEETAPPAQPNGECAPSDISVRPVVDGAVEGEPVSLRLVMRTKVSPACTFEVTPRSITVKITSGSDDIWSTLECSQAVPKKDLVLRSAQASTVSIQWGARRSDGECSRYSAWALPGYYHVEAAALGGEPRDRQFRLLSPDQALESGSGRSNAEGSARSTDSASKQDQKQDQKQGQKQDQKQD</sequence>
<feature type="compositionally biased region" description="Basic and acidic residues" evidence="1">
    <location>
        <begin position="261"/>
        <end position="280"/>
    </location>
</feature>
<feature type="region of interest" description="Disordered" evidence="1">
    <location>
        <begin position="235"/>
        <end position="280"/>
    </location>
</feature>
<feature type="region of interest" description="Disordered" evidence="1">
    <location>
        <begin position="54"/>
        <end position="117"/>
    </location>
</feature>
<keyword evidence="4" id="KW-1185">Reference proteome</keyword>
<keyword evidence="2" id="KW-0812">Transmembrane</keyword>
<proteinExistence type="predicted"/>
<reference evidence="3" key="1">
    <citation type="submission" date="2020-11" db="EMBL/GenBank/DDBJ databases">
        <title>Nocardioides sp. CBS4Y-1, whole genome shotgun sequence.</title>
        <authorList>
            <person name="Tuo L."/>
        </authorList>
    </citation>
    <scope>NUCLEOTIDE SEQUENCE</scope>
    <source>
        <strain evidence="3">CBS4Y-1</strain>
    </source>
</reference>
<evidence type="ECO:0000313" key="4">
    <source>
        <dbReference type="Proteomes" id="UP000656804"/>
    </source>
</evidence>
<feature type="compositionally biased region" description="Polar residues" evidence="1">
    <location>
        <begin position="245"/>
        <end position="260"/>
    </location>
</feature>
<evidence type="ECO:0000313" key="3">
    <source>
        <dbReference type="EMBL" id="MBF4162601.1"/>
    </source>
</evidence>